<evidence type="ECO:0000259" key="3">
    <source>
        <dbReference type="Pfam" id="PF03358"/>
    </source>
</evidence>
<comment type="caution">
    <text evidence="4">The sequence shown here is derived from an EMBL/GenBank/DDBJ whole genome shotgun (WGS) entry which is preliminary data.</text>
</comment>
<sequence>MHRNLSLKEAFFANAGEAVCHALEYADGRTPAHTDGPARLLCIYAGNKQKSNTCLFWKLLRKFLPEDKIVIREINLRNGEVADCLGCPFEVCLHYSEKGSCFYGGVMVEQVYPALLESDALMILSPNYNDSVSANIMAFINRLTALYRKVDFKDKLLFSIVVSGYSGSDILAEQLISSLHFNKGFALPAHAIRMLTANDPGEILSCKDIEKEAAVYAERIKKNLYTFNKN</sequence>
<protein>
    <submittedName>
        <fullName evidence="4">NAD(P)H-dependent oxidoreductase</fullName>
    </submittedName>
</protein>
<keyword evidence="2" id="KW-0288">FMN</keyword>
<name>A0ABV1H6T2_9FIRM</name>
<keyword evidence="5" id="KW-1185">Reference proteome</keyword>
<dbReference type="Pfam" id="PF03358">
    <property type="entry name" value="FMN_red"/>
    <property type="match status" value="1"/>
</dbReference>
<evidence type="ECO:0000256" key="2">
    <source>
        <dbReference type="ARBA" id="ARBA00022643"/>
    </source>
</evidence>
<organism evidence="4 5">
    <name type="scientific">Lachnospira intestinalis</name>
    <dbReference type="NCBI Taxonomy" id="3133158"/>
    <lineage>
        <taxon>Bacteria</taxon>
        <taxon>Bacillati</taxon>
        <taxon>Bacillota</taxon>
        <taxon>Clostridia</taxon>
        <taxon>Lachnospirales</taxon>
        <taxon>Lachnospiraceae</taxon>
        <taxon>Lachnospira</taxon>
    </lineage>
</organism>
<reference evidence="4" key="1">
    <citation type="submission" date="2024-03" db="EMBL/GenBank/DDBJ databases">
        <title>Human intestinal bacterial collection.</title>
        <authorList>
            <person name="Pauvert C."/>
            <person name="Hitch T.C.A."/>
            <person name="Clavel T."/>
        </authorList>
    </citation>
    <scope>NUCLEOTIDE SEQUENCE [LARGE SCALE GENOMIC DNA]</scope>
    <source>
        <strain evidence="4">CLA-AA-H89B</strain>
    </source>
</reference>
<dbReference type="InterPro" id="IPR005025">
    <property type="entry name" value="FMN_Rdtase-like_dom"/>
</dbReference>
<dbReference type="PANTHER" id="PTHR43278">
    <property type="entry name" value="NAD(P)H-DEPENDENT FMN-CONTAINING OXIDOREDUCTASE YWQN-RELATED"/>
    <property type="match status" value="1"/>
</dbReference>
<dbReference type="InterPro" id="IPR051796">
    <property type="entry name" value="ISF_SsuE-like"/>
</dbReference>
<dbReference type="InterPro" id="IPR029039">
    <property type="entry name" value="Flavoprotein-like_sf"/>
</dbReference>
<evidence type="ECO:0000256" key="1">
    <source>
        <dbReference type="ARBA" id="ARBA00022630"/>
    </source>
</evidence>
<keyword evidence="1" id="KW-0285">Flavoprotein</keyword>
<accession>A0ABV1H6T2</accession>
<feature type="domain" description="NADPH-dependent FMN reductase-like" evidence="3">
    <location>
        <begin position="39"/>
        <end position="189"/>
    </location>
</feature>
<evidence type="ECO:0000313" key="5">
    <source>
        <dbReference type="Proteomes" id="UP001546774"/>
    </source>
</evidence>
<dbReference type="EMBL" id="JBBMFS010000008">
    <property type="protein sequence ID" value="MEQ2555405.1"/>
    <property type="molecule type" value="Genomic_DNA"/>
</dbReference>
<dbReference type="Proteomes" id="UP001546774">
    <property type="component" value="Unassembled WGS sequence"/>
</dbReference>
<dbReference type="PANTHER" id="PTHR43278:SF4">
    <property type="entry name" value="NAD(P)H-DEPENDENT FMN-CONTAINING OXIDOREDUCTASE YWQN-RELATED"/>
    <property type="match status" value="1"/>
</dbReference>
<evidence type="ECO:0000313" key="4">
    <source>
        <dbReference type="EMBL" id="MEQ2555405.1"/>
    </source>
</evidence>
<proteinExistence type="predicted"/>
<dbReference type="SUPFAM" id="SSF52218">
    <property type="entry name" value="Flavoproteins"/>
    <property type="match status" value="1"/>
</dbReference>
<gene>
    <name evidence="4" type="ORF">WMO37_10355</name>
</gene>
<dbReference type="Gene3D" id="3.40.50.360">
    <property type="match status" value="1"/>
</dbReference>